<organism evidence="1">
    <name type="scientific">marine sediment metagenome</name>
    <dbReference type="NCBI Taxonomy" id="412755"/>
    <lineage>
        <taxon>unclassified sequences</taxon>
        <taxon>metagenomes</taxon>
        <taxon>ecological metagenomes</taxon>
    </lineage>
</organism>
<dbReference type="EMBL" id="LAZR01007675">
    <property type="protein sequence ID" value="KKM83692.1"/>
    <property type="molecule type" value="Genomic_DNA"/>
</dbReference>
<proteinExistence type="predicted"/>
<protein>
    <submittedName>
        <fullName evidence="1">Uncharacterized protein</fullName>
    </submittedName>
</protein>
<comment type="caution">
    <text evidence="1">The sequence shown here is derived from an EMBL/GenBank/DDBJ whole genome shotgun (WGS) entry which is preliminary data.</text>
</comment>
<feature type="non-terminal residue" evidence="1">
    <location>
        <position position="1"/>
    </location>
</feature>
<gene>
    <name evidence="1" type="ORF">LCGC14_1306690</name>
</gene>
<evidence type="ECO:0000313" key="1">
    <source>
        <dbReference type="EMBL" id="KKM83692.1"/>
    </source>
</evidence>
<reference evidence="1" key="1">
    <citation type="journal article" date="2015" name="Nature">
        <title>Complex archaea that bridge the gap between prokaryotes and eukaryotes.</title>
        <authorList>
            <person name="Spang A."/>
            <person name="Saw J.H."/>
            <person name="Jorgensen S.L."/>
            <person name="Zaremba-Niedzwiedzka K."/>
            <person name="Martijn J."/>
            <person name="Lind A.E."/>
            <person name="van Eijk R."/>
            <person name="Schleper C."/>
            <person name="Guy L."/>
            <person name="Ettema T.J."/>
        </authorList>
    </citation>
    <scope>NUCLEOTIDE SEQUENCE</scope>
</reference>
<name>A0A0F9NR02_9ZZZZ</name>
<dbReference type="AlphaFoldDB" id="A0A0F9NR02"/>
<accession>A0A0F9NR02</accession>
<sequence length="31" mass="3728">RTPCRHCPRRWDLRDIPTTFYGKPTRTAAVR</sequence>